<comment type="caution">
    <text evidence="2">The sequence shown here is derived from an EMBL/GenBank/DDBJ whole genome shotgun (WGS) entry which is preliminary data.</text>
</comment>
<dbReference type="PANTHER" id="PTHR31900">
    <property type="entry name" value="F-BOX/RNI SUPERFAMILY PROTEIN-RELATED"/>
    <property type="match status" value="1"/>
</dbReference>
<reference evidence="2 3" key="1">
    <citation type="journal article" date="2019" name="G3 (Bethesda)">
        <title>Sequencing of a Wild Apple (Malus baccata) Genome Unravels the Differences Between Cultivated and Wild Apple Species Regarding Disease Resistance and Cold Tolerance.</title>
        <authorList>
            <person name="Chen X."/>
        </authorList>
    </citation>
    <scope>NUCLEOTIDE SEQUENCE [LARGE SCALE GENOMIC DNA]</scope>
    <source>
        <strain evidence="3">cv. Shandingzi</strain>
        <tissue evidence="2">Leaves</tissue>
    </source>
</reference>
<gene>
    <name evidence="2" type="ORF">C1H46_041213</name>
</gene>
<organism evidence="2 3">
    <name type="scientific">Malus baccata</name>
    <name type="common">Siberian crab apple</name>
    <name type="synonym">Pyrus baccata</name>
    <dbReference type="NCBI Taxonomy" id="106549"/>
    <lineage>
        <taxon>Eukaryota</taxon>
        <taxon>Viridiplantae</taxon>
        <taxon>Streptophyta</taxon>
        <taxon>Embryophyta</taxon>
        <taxon>Tracheophyta</taxon>
        <taxon>Spermatophyta</taxon>
        <taxon>Magnoliopsida</taxon>
        <taxon>eudicotyledons</taxon>
        <taxon>Gunneridae</taxon>
        <taxon>Pentapetalae</taxon>
        <taxon>rosids</taxon>
        <taxon>fabids</taxon>
        <taxon>Rosales</taxon>
        <taxon>Rosaceae</taxon>
        <taxon>Amygdaloideae</taxon>
        <taxon>Maleae</taxon>
        <taxon>Malus</taxon>
    </lineage>
</organism>
<dbReference type="AlphaFoldDB" id="A0A540KG92"/>
<evidence type="ECO:0000313" key="3">
    <source>
        <dbReference type="Proteomes" id="UP000315295"/>
    </source>
</evidence>
<evidence type="ECO:0000259" key="1">
    <source>
        <dbReference type="SMART" id="SM00579"/>
    </source>
</evidence>
<keyword evidence="3" id="KW-1185">Reference proteome</keyword>
<feature type="domain" description="FBD" evidence="1">
    <location>
        <begin position="118"/>
        <end position="188"/>
    </location>
</feature>
<dbReference type="Pfam" id="PF08387">
    <property type="entry name" value="FBD"/>
    <property type="match status" value="1"/>
</dbReference>
<dbReference type="PANTHER" id="PTHR31900:SF34">
    <property type="entry name" value="EMB|CAB62440.1-RELATED"/>
    <property type="match status" value="1"/>
</dbReference>
<accession>A0A540KG92</accession>
<dbReference type="InterPro" id="IPR006566">
    <property type="entry name" value="FBD"/>
</dbReference>
<evidence type="ECO:0000313" key="2">
    <source>
        <dbReference type="EMBL" id="TQD73246.1"/>
    </source>
</evidence>
<protein>
    <recommendedName>
        <fullName evidence="1">FBD domain-containing protein</fullName>
    </recommendedName>
</protein>
<dbReference type="Proteomes" id="UP000315295">
    <property type="component" value="Unassembled WGS sequence"/>
</dbReference>
<name>A0A540KG92_MALBA</name>
<proteinExistence type="predicted"/>
<dbReference type="SMART" id="SM00579">
    <property type="entry name" value="FBD"/>
    <property type="match status" value="1"/>
</dbReference>
<dbReference type="InterPro" id="IPR050232">
    <property type="entry name" value="FBL13/AtMIF1-like"/>
</dbReference>
<dbReference type="EMBL" id="VIEB01001314">
    <property type="protein sequence ID" value="TQD73246.1"/>
    <property type="molecule type" value="Genomic_DNA"/>
</dbReference>
<sequence>MPVLLSNTFPEINCSCFPSVQFHFWLEFPELSISLSACSLEARSLPVLVNLTKLKLVLHECKYWELLAELLLRAPNLEVLALEDVSKISVHLFYAPPTCSSSQSEYSEVWESPKFLPNCLSSHLKTISITGFKGRPIEREAAKYLLWNGHLLNKMTIYTHRRLFCKKEELLKEFLKFHRAMTCQVEFIEMKV</sequence>